<dbReference type="AlphaFoldDB" id="A0A6J6TLL8"/>
<feature type="region of interest" description="Disordered" evidence="1">
    <location>
        <begin position="320"/>
        <end position="354"/>
    </location>
</feature>
<feature type="compositionally biased region" description="Basic residues" evidence="1">
    <location>
        <begin position="342"/>
        <end position="354"/>
    </location>
</feature>
<protein>
    <submittedName>
        <fullName evidence="2">Unannotated protein</fullName>
    </submittedName>
</protein>
<dbReference type="EMBL" id="CAEZYF010000036">
    <property type="protein sequence ID" value="CAB4747593.1"/>
    <property type="molecule type" value="Genomic_DNA"/>
</dbReference>
<proteinExistence type="predicted"/>
<gene>
    <name evidence="2" type="ORF">UFOPK2656_03333</name>
</gene>
<evidence type="ECO:0000256" key="1">
    <source>
        <dbReference type="SAM" id="MobiDB-lite"/>
    </source>
</evidence>
<name>A0A6J6TLL8_9ZZZZ</name>
<accession>A0A6J6TLL8</accession>
<reference evidence="2" key="1">
    <citation type="submission" date="2020-05" db="EMBL/GenBank/DDBJ databases">
        <authorList>
            <person name="Chiriac C."/>
            <person name="Salcher M."/>
            <person name="Ghai R."/>
            <person name="Kavagutti S V."/>
        </authorList>
    </citation>
    <scope>NUCLEOTIDE SEQUENCE</scope>
</reference>
<sequence length="354" mass="37673">MGEAEGRTLVGDELGARIDVVTAVGPALERRSDELHCGVLVGGIRQTSTVGPDGVLQHADTLLFVRDDVEVVGGVELAGLRVLRLEHLCVLVVGHRLGGIDVALEQTDHVELLCHVVDRRRVDTGLGHRGEDFELVAVAPVTDLLACVVLGGRDVLVLEAHGQGSRTLEDLGDVDDVRAGFTTGEGLGDPRDSEVRVAVGEHGLGRDVDSALEDRDVEALCLVEALVERGVVAGELGLGDPLQLQLDGCSGCAGDRCRGAGGLLVVAARSDERQGQHGGGEALDPLVPHSVFSSPFGHVSDRLCVAGRLMSRPDCVVRHHRGWQPPPSRWRSHRTPGQAGRHLPHRPIRRRSSN</sequence>
<evidence type="ECO:0000313" key="2">
    <source>
        <dbReference type="EMBL" id="CAB4747593.1"/>
    </source>
</evidence>
<organism evidence="2">
    <name type="scientific">freshwater metagenome</name>
    <dbReference type="NCBI Taxonomy" id="449393"/>
    <lineage>
        <taxon>unclassified sequences</taxon>
        <taxon>metagenomes</taxon>
        <taxon>ecological metagenomes</taxon>
    </lineage>
</organism>